<keyword evidence="2" id="KW-1185">Reference proteome</keyword>
<dbReference type="EMBL" id="BSPB01000005">
    <property type="protein sequence ID" value="GLS13660.1"/>
    <property type="molecule type" value="Genomic_DNA"/>
</dbReference>
<organism evidence="1 2">
    <name type="scientific">Hydrogenophaga electricum</name>
    <dbReference type="NCBI Taxonomy" id="1230953"/>
    <lineage>
        <taxon>Bacteria</taxon>
        <taxon>Pseudomonadati</taxon>
        <taxon>Pseudomonadota</taxon>
        <taxon>Betaproteobacteria</taxon>
        <taxon>Burkholderiales</taxon>
        <taxon>Comamonadaceae</taxon>
        <taxon>Hydrogenophaga</taxon>
    </lineage>
</organism>
<accession>A0ABQ6C4K2</accession>
<evidence type="ECO:0000313" key="2">
    <source>
        <dbReference type="Proteomes" id="UP001156903"/>
    </source>
</evidence>
<evidence type="ECO:0000313" key="1">
    <source>
        <dbReference type="EMBL" id="GLS13660.1"/>
    </source>
</evidence>
<name>A0ABQ6C4K2_9BURK</name>
<dbReference type="RefSeq" id="WP_284307007.1">
    <property type="nucleotide sequence ID" value="NZ_BSPB01000005.1"/>
</dbReference>
<proteinExistence type="predicted"/>
<reference evidence="2" key="1">
    <citation type="journal article" date="2019" name="Int. J. Syst. Evol. Microbiol.">
        <title>The Global Catalogue of Microorganisms (GCM) 10K type strain sequencing project: providing services to taxonomists for standard genome sequencing and annotation.</title>
        <authorList>
            <consortium name="The Broad Institute Genomics Platform"/>
            <consortium name="The Broad Institute Genome Sequencing Center for Infectious Disease"/>
            <person name="Wu L."/>
            <person name="Ma J."/>
        </authorList>
    </citation>
    <scope>NUCLEOTIDE SEQUENCE [LARGE SCALE GENOMIC DNA]</scope>
    <source>
        <strain evidence="2">NBRC 109341</strain>
    </source>
</reference>
<dbReference type="Proteomes" id="UP001156903">
    <property type="component" value="Unassembled WGS sequence"/>
</dbReference>
<sequence>MAFRTVSQILDAEFVEAIRLSPPPTVTAAKQPLAGQVAARAGGTNYLAWLAVRLHLENQRGAA</sequence>
<protein>
    <submittedName>
        <fullName evidence="1">Uncharacterized protein</fullName>
    </submittedName>
</protein>
<comment type="caution">
    <text evidence="1">The sequence shown here is derived from an EMBL/GenBank/DDBJ whole genome shotgun (WGS) entry which is preliminary data.</text>
</comment>
<gene>
    <name evidence="1" type="ORF">GCM10007935_10900</name>
</gene>